<dbReference type="Proteomes" id="UP000176389">
    <property type="component" value="Unassembled WGS sequence"/>
</dbReference>
<feature type="transmembrane region" description="Helical" evidence="1">
    <location>
        <begin position="37"/>
        <end position="55"/>
    </location>
</feature>
<gene>
    <name evidence="2" type="ORF">A2Z11_00390</name>
</gene>
<evidence type="ECO:0000313" key="2">
    <source>
        <dbReference type="EMBL" id="OGY25067.1"/>
    </source>
</evidence>
<dbReference type="EMBL" id="MHCS01000056">
    <property type="protein sequence ID" value="OGY25067.1"/>
    <property type="molecule type" value="Genomic_DNA"/>
</dbReference>
<keyword evidence="1" id="KW-1133">Transmembrane helix</keyword>
<protein>
    <submittedName>
        <fullName evidence="2">Uncharacterized protein</fullName>
    </submittedName>
</protein>
<dbReference type="AlphaFoldDB" id="A0A1G1WCQ0"/>
<accession>A0A1G1WCQ0</accession>
<keyword evidence="1" id="KW-0812">Transmembrane</keyword>
<dbReference type="STRING" id="1802596.A2Z11_00390"/>
<feature type="transmembrane region" description="Helical" evidence="1">
    <location>
        <begin position="7"/>
        <end position="25"/>
    </location>
</feature>
<evidence type="ECO:0000313" key="3">
    <source>
        <dbReference type="Proteomes" id="UP000176389"/>
    </source>
</evidence>
<comment type="caution">
    <text evidence="2">The sequence shown here is derived from an EMBL/GenBank/DDBJ whole genome shotgun (WGS) entry which is preliminary data.</text>
</comment>
<proteinExistence type="predicted"/>
<sequence>MKYKNLVSYTALFLIGVGVQSFLYIRPTADDPEAAGPYYFPVLLILGLLMGLILGRNFWKGYLATLAGLYVGLTLWVASLPPVEPVGTSLAGVNYVLVTGMSIPMGFLAAIVAVTVVLIKQKTAKKKAS</sequence>
<feature type="transmembrane region" description="Helical" evidence="1">
    <location>
        <begin position="62"/>
        <end position="83"/>
    </location>
</feature>
<feature type="transmembrane region" description="Helical" evidence="1">
    <location>
        <begin position="95"/>
        <end position="119"/>
    </location>
</feature>
<evidence type="ECO:0000256" key="1">
    <source>
        <dbReference type="SAM" id="Phobius"/>
    </source>
</evidence>
<keyword evidence="1" id="KW-0472">Membrane</keyword>
<name>A0A1G1WCQ0_9BACT</name>
<reference evidence="2 3" key="1">
    <citation type="journal article" date="2016" name="Nat. Commun.">
        <title>Thousands of microbial genomes shed light on interconnected biogeochemical processes in an aquifer system.</title>
        <authorList>
            <person name="Anantharaman K."/>
            <person name="Brown C.T."/>
            <person name="Hug L.A."/>
            <person name="Sharon I."/>
            <person name="Castelle C.J."/>
            <person name="Probst A.J."/>
            <person name="Thomas B.C."/>
            <person name="Singh A."/>
            <person name="Wilkins M.J."/>
            <person name="Karaoz U."/>
            <person name="Brodie E.L."/>
            <person name="Williams K.H."/>
            <person name="Hubbard S.S."/>
            <person name="Banfield J.F."/>
        </authorList>
    </citation>
    <scope>NUCLEOTIDE SEQUENCE [LARGE SCALE GENOMIC DNA]</scope>
</reference>
<organism evidence="2 3">
    <name type="scientific">Candidatus Woykebacteria bacterium RBG_16_43_9</name>
    <dbReference type="NCBI Taxonomy" id="1802596"/>
    <lineage>
        <taxon>Bacteria</taxon>
        <taxon>Candidatus Woykeibacteriota</taxon>
    </lineage>
</organism>